<name>A0ABU5Y031_9MYCO</name>
<evidence type="ECO:0008006" key="3">
    <source>
        <dbReference type="Google" id="ProtNLM"/>
    </source>
</evidence>
<dbReference type="Proteomes" id="UP001298593">
    <property type="component" value="Unassembled WGS sequence"/>
</dbReference>
<accession>A0ABU5Y031</accession>
<sequence>MENLAAQGTVTWLHRWDAQDVGGTSVAQLYTIKDVAEVCGLPGPVIMQLVPRTWTDDGWMYTGEQLAAAVTIAANLRRERASVQLAGVDRRPCVRCGASDCREASTAAGGGACCSERL</sequence>
<gene>
    <name evidence="1" type="ORF">KV113_17535</name>
</gene>
<comment type="caution">
    <text evidence="1">The sequence shown here is derived from an EMBL/GenBank/DDBJ whole genome shotgun (WGS) entry which is preliminary data.</text>
</comment>
<organism evidence="1 2">
    <name type="scientific">[Mycobacterium] nativiensis</name>
    <dbReference type="NCBI Taxonomy" id="2855503"/>
    <lineage>
        <taxon>Bacteria</taxon>
        <taxon>Bacillati</taxon>
        <taxon>Actinomycetota</taxon>
        <taxon>Actinomycetes</taxon>
        <taxon>Mycobacteriales</taxon>
        <taxon>Mycobacteriaceae</taxon>
        <taxon>Mycolicibacter</taxon>
    </lineage>
</organism>
<protein>
    <recommendedName>
        <fullName evidence="3">MerR family transcriptional regulator</fullName>
    </recommendedName>
</protein>
<reference evidence="1 2" key="1">
    <citation type="submission" date="2023-12" db="EMBL/GenBank/DDBJ databases">
        <title>Description of new species of Mycobacterium terrae complex isolated from sewage at the Sao Paulo Zoological Park Foundation in Brazil.</title>
        <authorList>
            <person name="Romagnoli C.L."/>
            <person name="Conceicao E.C."/>
            <person name="Machado E."/>
            <person name="Barreto L.B.P.F."/>
            <person name="Sharma A."/>
            <person name="Silva N.M."/>
            <person name="Marques L.E."/>
            <person name="Juliana M.A."/>
            <person name="Lourenco M.C.S."/>
            <person name="Digiampietri L.A."/>
            <person name="Suffys P.N."/>
            <person name="Viana-Niero C."/>
        </authorList>
    </citation>
    <scope>NUCLEOTIDE SEQUENCE [LARGE SCALE GENOMIC DNA]</scope>
    <source>
        <strain evidence="1 2">MYC340</strain>
    </source>
</reference>
<evidence type="ECO:0000313" key="2">
    <source>
        <dbReference type="Proteomes" id="UP001298593"/>
    </source>
</evidence>
<dbReference type="EMBL" id="JAYJJU010000018">
    <property type="protein sequence ID" value="MEB3033357.1"/>
    <property type="molecule type" value="Genomic_DNA"/>
</dbReference>
<proteinExistence type="predicted"/>
<keyword evidence="2" id="KW-1185">Reference proteome</keyword>
<dbReference type="RefSeq" id="WP_329780157.1">
    <property type="nucleotide sequence ID" value="NZ_JAYJJU010000018.1"/>
</dbReference>
<evidence type="ECO:0000313" key="1">
    <source>
        <dbReference type="EMBL" id="MEB3033357.1"/>
    </source>
</evidence>